<feature type="chain" id="PRO_5021892818" evidence="1">
    <location>
        <begin position="23"/>
        <end position="52"/>
    </location>
</feature>
<evidence type="ECO:0000313" key="2">
    <source>
        <dbReference type="EMBL" id="QDU55068.1"/>
    </source>
</evidence>
<dbReference type="Proteomes" id="UP000315750">
    <property type="component" value="Chromosome"/>
</dbReference>
<sequence precursor="true">MKIGYLCAALLAALSLPGMASAAFTIDSSSNLIEIAEPADADEGSVESSNSA</sequence>
<dbReference type="KEGG" id="amuc:Pan181_12540"/>
<keyword evidence="1" id="KW-0732">Signal</keyword>
<accession>A0A518AK16</accession>
<dbReference type="RefSeq" id="WP_197528961.1">
    <property type="nucleotide sequence ID" value="NZ_CP036278.1"/>
</dbReference>
<evidence type="ECO:0000313" key="3">
    <source>
        <dbReference type="Proteomes" id="UP000315750"/>
    </source>
</evidence>
<organism evidence="2 3">
    <name type="scientific">Aeoliella mucimassa</name>
    <dbReference type="NCBI Taxonomy" id="2527972"/>
    <lineage>
        <taxon>Bacteria</taxon>
        <taxon>Pseudomonadati</taxon>
        <taxon>Planctomycetota</taxon>
        <taxon>Planctomycetia</taxon>
        <taxon>Pirellulales</taxon>
        <taxon>Lacipirellulaceae</taxon>
        <taxon>Aeoliella</taxon>
    </lineage>
</organism>
<reference evidence="2 3" key="1">
    <citation type="submission" date="2019-02" db="EMBL/GenBank/DDBJ databases">
        <title>Deep-cultivation of Planctomycetes and their phenomic and genomic characterization uncovers novel biology.</title>
        <authorList>
            <person name="Wiegand S."/>
            <person name="Jogler M."/>
            <person name="Boedeker C."/>
            <person name="Pinto D."/>
            <person name="Vollmers J."/>
            <person name="Rivas-Marin E."/>
            <person name="Kohn T."/>
            <person name="Peeters S.H."/>
            <person name="Heuer A."/>
            <person name="Rast P."/>
            <person name="Oberbeckmann S."/>
            <person name="Bunk B."/>
            <person name="Jeske O."/>
            <person name="Meyerdierks A."/>
            <person name="Storesund J.E."/>
            <person name="Kallscheuer N."/>
            <person name="Luecker S."/>
            <person name="Lage O.M."/>
            <person name="Pohl T."/>
            <person name="Merkel B.J."/>
            <person name="Hornburger P."/>
            <person name="Mueller R.-W."/>
            <person name="Bruemmer F."/>
            <person name="Labrenz M."/>
            <person name="Spormann A.M."/>
            <person name="Op den Camp H."/>
            <person name="Overmann J."/>
            <person name="Amann R."/>
            <person name="Jetten M.S.M."/>
            <person name="Mascher T."/>
            <person name="Medema M.H."/>
            <person name="Devos D.P."/>
            <person name="Kaster A.-K."/>
            <person name="Ovreas L."/>
            <person name="Rohde M."/>
            <person name="Galperin M.Y."/>
            <person name="Jogler C."/>
        </authorList>
    </citation>
    <scope>NUCLEOTIDE SEQUENCE [LARGE SCALE GENOMIC DNA]</scope>
    <source>
        <strain evidence="2 3">Pan181</strain>
    </source>
</reference>
<feature type="signal peptide" evidence="1">
    <location>
        <begin position="1"/>
        <end position="22"/>
    </location>
</feature>
<dbReference type="EMBL" id="CP036278">
    <property type="protein sequence ID" value="QDU55068.1"/>
    <property type="molecule type" value="Genomic_DNA"/>
</dbReference>
<keyword evidence="3" id="KW-1185">Reference proteome</keyword>
<gene>
    <name evidence="2" type="ORF">Pan181_12540</name>
</gene>
<dbReference type="AlphaFoldDB" id="A0A518AK16"/>
<evidence type="ECO:0000256" key="1">
    <source>
        <dbReference type="SAM" id="SignalP"/>
    </source>
</evidence>
<proteinExistence type="predicted"/>
<name>A0A518AK16_9BACT</name>
<protein>
    <submittedName>
        <fullName evidence="2">Uncharacterized protein</fullName>
    </submittedName>
</protein>